<organism evidence="1 2">
    <name type="scientific">Glycomyces lechevalierae</name>
    <dbReference type="NCBI Taxonomy" id="256034"/>
    <lineage>
        <taxon>Bacteria</taxon>
        <taxon>Bacillati</taxon>
        <taxon>Actinomycetota</taxon>
        <taxon>Actinomycetes</taxon>
        <taxon>Glycomycetales</taxon>
        <taxon>Glycomycetaceae</taxon>
        <taxon>Glycomyces</taxon>
    </lineage>
</organism>
<proteinExistence type="predicted"/>
<dbReference type="Proteomes" id="UP001183604">
    <property type="component" value="Unassembled WGS sequence"/>
</dbReference>
<sequence>MQLASYEGFTVNGWKYLPANGIASKPDEPPND</sequence>
<accession>A0ABU2AL87</accession>
<gene>
    <name evidence="1" type="ORF">J2S69_001097</name>
</gene>
<evidence type="ECO:0000313" key="2">
    <source>
        <dbReference type="Proteomes" id="UP001183604"/>
    </source>
</evidence>
<keyword evidence="2" id="KW-1185">Reference proteome</keyword>
<comment type="caution">
    <text evidence="1">The sequence shown here is derived from an EMBL/GenBank/DDBJ whole genome shotgun (WGS) entry which is preliminary data.</text>
</comment>
<evidence type="ECO:0000313" key="1">
    <source>
        <dbReference type="EMBL" id="MDR7337378.1"/>
    </source>
</evidence>
<dbReference type="EMBL" id="JAVDYD010000001">
    <property type="protein sequence ID" value="MDR7337378.1"/>
    <property type="molecule type" value="Genomic_DNA"/>
</dbReference>
<name>A0ABU2AL87_9ACTN</name>
<reference evidence="1 2" key="1">
    <citation type="submission" date="2023-07" db="EMBL/GenBank/DDBJ databases">
        <title>Sequencing the genomes of 1000 actinobacteria strains.</title>
        <authorList>
            <person name="Klenk H.-P."/>
        </authorList>
    </citation>
    <scope>NUCLEOTIDE SEQUENCE [LARGE SCALE GENOMIC DNA]</scope>
    <source>
        <strain evidence="1 2">DSM 44724</strain>
    </source>
</reference>
<protein>
    <submittedName>
        <fullName evidence="1">Uncharacterized protein</fullName>
    </submittedName>
</protein>